<organism evidence="2">
    <name type="scientific">Chromera velia CCMP2878</name>
    <dbReference type="NCBI Taxonomy" id="1169474"/>
    <lineage>
        <taxon>Eukaryota</taxon>
        <taxon>Sar</taxon>
        <taxon>Alveolata</taxon>
        <taxon>Colpodellida</taxon>
        <taxon>Chromeraceae</taxon>
        <taxon>Chromera</taxon>
    </lineage>
</organism>
<evidence type="ECO:0000256" key="1">
    <source>
        <dbReference type="SAM" id="MobiDB-lite"/>
    </source>
</evidence>
<evidence type="ECO:0000313" key="2">
    <source>
        <dbReference type="EMBL" id="CEM14157.1"/>
    </source>
</evidence>
<dbReference type="VEuPathDB" id="CryptoDB:Cvel_17441"/>
<proteinExistence type="predicted"/>
<dbReference type="EMBL" id="CDMZ01000432">
    <property type="protein sequence ID" value="CEM14157.1"/>
    <property type="molecule type" value="Genomic_DNA"/>
</dbReference>
<dbReference type="InterPro" id="IPR011006">
    <property type="entry name" value="CheY-like_superfamily"/>
</dbReference>
<gene>
    <name evidence="2" type="ORF">Cvel_17441</name>
</gene>
<sequence length="247" mass="27371">TRLFWTRPSNRFRGAMEGGGEKRVDATVITEAEEADFPSQEMPVFKTSSSSSDLENSAEGREKVLSSSSSGEKRQKEKSGAAERGDTHSNQPIATGKDQQKKHPKEGTGSSSDEAKNEDQESRPWRKYAPHVLVLTDLNMPGGWSGTQFAHHIKQLRQSDLFMPSQIQVFLCSGDTKSDIEEQFPSEVQNFQGIIPKPCEYEHLVSVFVQACTQAARAMHRIVEGRHEEAQVPGTLPLIPENSESGE</sequence>
<accession>A0A0G4FKN6</accession>
<dbReference type="SUPFAM" id="SSF52172">
    <property type="entry name" value="CheY-like"/>
    <property type="match status" value="1"/>
</dbReference>
<feature type="compositionally biased region" description="Basic and acidic residues" evidence="1">
    <location>
        <begin position="71"/>
        <end position="87"/>
    </location>
</feature>
<name>A0A0G4FKN6_9ALVE</name>
<feature type="compositionally biased region" description="Basic and acidic residues" evidence="1">
    <location>
        <begin position="113"/>
        <end position="124"/>
    </location>
</feature>
<protein>
    <submittedName>
        <fullName evidence="2">Uncharacterized protein</fullName>
    </submittedName>
</protein>
<reference evidence="2" key="1">
    <citation type="submission" date="2014-11" db="EMBL/GenBank/DDBJ databases">
        <authorList>
            <person name="Otto D Thomas"/>
            <person name="Naeem Raeece"/>
        </authorList>
    </citation>
    <scope>NUCLEOTIDE SEQUENCE</scope>
</reference>
<feature type="region of interest" description="Disordered" evidence="1">
    <location>
        <begin position="1"/>
        <end position="125"/>
    </location>
</feature>
<feature type="non-terminal residue" evidence="2">
    <location>
        <position position="1"/>
    </location>
</feature>
<dbReference type="AlphaFoldDB" id="A0A0G4FKN6"/>
<dbReference type="Gene3D" id="3.40.50.2300">
    <property type="match status" value="1"/>
</dbReference>